<dbReference type="FunFam" id="3.20.20.390:FF:000001">
    <property type="entry name" value="Heptaprenylglyceryl phosphate synthase"/>
    <property type="match status" value="1"/>
</dbReference>
<dbReference type="EC" id="2.5.1.n9" evidence="9 10"/>
<dbReference type="EMBL" id="HE717023">
    <property type="protein sequence ID" value="CCG43975.1"/>
    <property type="molecule type" value="Genomic_DNA"/>
</dbReference>
<name>I0JIK7_HALH3</name>
<keyword evidence="12" id="KW-1185">Reference proteome</keyword>
<reference evidence="11 12" key="1">
    <citation type="journal article" date="2013" name="Environ. Microbiol.">
        <title>Chloride and organic osmolytes: a hybrid strategy to cope with elevated salinities by the moderately halophilic, chloride-dependent bacterium Halobacillus halophilus.</title>
        <authorList>
            <person name="Saum S.H."/>
            <person name="Pfeiffer F."/>
            <person name="Palm P."/>
            <person name="Rampp M."/>
            <person name="Schuster S.C."/>
            <person name="Muller V."/>
            <person name="Oesterhelt D."/>
        </authorList>
    </citation>
    <scope>NUCLEOTIDE SEQUENCE [LARGE SCALE GENOMIC DNA]</scope>
    <source>
        <strain evidence="12">ATCC 35676 / DSM 2266 / JCM 20832 / KCTC 3685 / LMG 17431 / NBRC 102448 / NCIMB 2269</strain>
    </source>
</reference>
<evidence type="ECO:0000256" key="6">
    <source>
        <dbReference type="ARBA" id="ARBA00023209"/>
    </source>
</evidence>
<proteinExistence type="inferred from homology"/>
<feature type="binding site" evidence="10">
    <location>
        <position position="14"/>
    </location>
    <ligand>
        <name>Mg(2+)</name>
        <dbReference type="ChEBI" id="CHEBI:18420"/>
    </ligand>
</feature>
<dbReference type="HAMAP" id="MF_00112">
    <property type="entry name" value="GGGP_HepGP_synthase"/>
    <property type="match status" value="1"/>
</dbReference>
<dbReference type="NCBIfam" id="NF003197">
    <property type="entry name" value="PRK04169.1-1"/>
    <property type="match status" value="1"/>
</dbReference>
<evidence type="ECO:0000256" key="9">
    <source>
        <dbReference type="ARBA" id="ARBA00066888"/>
    </source>
</evidence>
<feature type="binding site" evidence="10">
    <location>
        <begin position="208"/>
        <end position="209"/>
    </location>
    <ligand>
        <name>sn-glycerol 1-phosphate</name>
        <dbReference type="ChEBI" id="CHEBI:57685"/>
    </ligand>
</feature>
<dbReference type="GO" id="GO:0046474">
    <property type="term" value="P:glycerophospholipid biosynthetic process"/>
    <property type="evidence" value="ECO:0007669"/>
    <property type="project" value="UniProtKB-UniRule"/>
</dbReference>
<feature type="binding site" evidence="10">
    <location>
        <position position="40"/>
    </location>
    <ligand>
        <name>Mg(2+)</name>
        <dbReference type="ChEBI" id="CHEBI:18420"/>
    </ligand>
</feature>
<comment type="similarity">
    <text evidence="10">Belongs to the GGGP/HepGP synthase family. Group I subfamily.</text>
</comment>
<dbReference type="PATRIC" id="fig|866895.3.peg.606"/>
<evidence type="ECO:0000256" key="4">
    <source>
        <dbReference type="ARBA" id="ARBA00022842"/>
    </source>
</evidence>
<dbReference type="SUPFAM" id="SSF51395">
    <property type="entry name" value="FMN-linked oxidoreductases"/>
    <property type="match status" value="1"/>
</dbReference>
<dbReference type="NCBIfam" id="TIGR01768">
    <property type="entry name" value="GGGP-family"/>
    <property type="match status" value="1"/>
</dbReference>
<dbReference type="AlphaFoldDB" id="I0JIK7"/>
<evidence type="ECO:0000256" key="1">
    <source>
        <dbReference type="ARBA" id="ARBA00022516"/>
    </source>
</evidence>
<dbReference type="eggNOG" id="COG1646">
    <property type="taxonomic scope" value="Bacteria"/>
</dbReference>
<dbReference type="UniPathway" id="UPA00940"/>
<keyword evidence="7 10" id="KW-1208">Phospholipid metabolism</keyword>
<evidence type="ECO:0000256" key="8">
    <source>
        <dbReference type="ARBA" id="ARBA00048318"/>
    </source>
</evidence>
<gene>
    <name evidence="10 11" type="primary">pcrB</name>
    <name evidence="11" type="ordered locus">HBHAL_1607</name>
</gene>
<evidence type="ECO:0000256" key="10">
    <source>
        <dbReference type="HAMAP-Rule" id="MF_00112"/>
    </source>
</evidence>
<dbReference type="RefSeq" id="WP_014641882.1">
    <property type="nucleotide sequence ID" value="NC_017668.1"/>
</dbReference>
<dbReference type="CDD" id="cd02812">
    <property type="entry name" value="PcrB_like"/>
    <property type="match status" value="1"/>
</dbReference>
<feature type="binding site" evidence="10">
    <location>
        <position position="12"/>
    </location>
    <ligand>
        <name>sn-glycerol 1-phosphate</name>
        <dbReference type="ChEBI" id="CHEBI:57685"/>
    </ligand>
</feature>
<dbReference type="Proteomes" id="UP000007397">
    <property type="component" value="Chromosome"/>
</dbReference>
<dbReference type="GO" id="GO:0120536">
    <property type="term" value="F:heptaprenylglyceryl phosphate synthase activity"/>
    <property type="evidence" value="ECO:0007669"/>
    <property type="project" value="UniProtKB-ARBA"/>
</dbReference>
<evidence type="ECO:0000256" key="7">
    <source>
        <dbReference type="ARBA" id="ARBA00023264"/>
    </source>
</evidence>
<evidence type="ECO:0000313" key="11">
    <source>
        <dbReference type="EMBL" id="CCG43975.1"/>
    </source>
</evidence>
<dbReference type="STRING" id="866895.HBHAL_1607"/>
<keyword evidence="5 10" id="KW-0443">Lipid metabolism</keyword>
<sequence length="230" mass="25990">MNKLSEWKHVFKLDPQKTLSDHDLQLILESGTDAVIIGGTDGVTFENVSDLFDRVQPYDVPCLLEVSDIEVIAPEFDGYLIPMVLNSREKKWMLDIHHQAVKEYGDIMDWDQMVVEGYCVLNEEAKVFKHAECYLPDEEDVLAYARMAEHMFHLPVFYLEYSGTYGDPELVKKITNELQHTTVVYGGGIRSSDQAEEMSACADVIVVGNVLYEDLDAALKTVSAAKNSNF</sequence>
<accession>I0JIK7</accession>
<dbReference type="GO" id="GO:0000287">
    <property type="term" value="F:magnesium ion binding"/>
    <property type="evidence" value="ECO:0007669"/>
    <property type="project" value="UniProtKB-UniRule"/>
</dbReference>
<keyword evidence="1 10" id="KW-0444">Lipid biosynthesis</keyword>
<comment type="subunit">
    <text evidence="10">Homodimer.</text>
</comment>
<comment type="function">
    <text evidence="10">Prenyltransferase that catalyzes in vivo the transfer of the heptaprenyl moiety of heptaprenyl pyrophosphate (HepPP; 35 carbon atoms) to the C3 hydroxyl of sn-glycerol-1-phosphate (G1P), producing heptaprenylglyceryl phosphate (HepGP). This reaction is an ether-bond-formation step in the biosynthesis of archaea-type G1P-based membrane lipids found in Bacillales.</text>
</comment>
<comment type="catalytic activity">
    <reaction evidence="8 10">
        <text>sn-glycerol 1-phosphate + all-trans-heptaprenyl diphosphate = 3-heptaprenyl-sn-glycero-1-phosphate + diphosphate</text>
        <dbReference type="Rhea" id="RHEA:33495"/>
        <dbReference type="ChEBI" id="CHEBI:33019"/>
        <dbReference type="ChEBI" id="CHEBI:57685"/>
        <dbReference type="ChEBI" id="CHEBI:58206"/>
        <dbReference type="ChEBI" id="CHEBI:64781"/>
        <dbReference type="EC" id="2.5.1.n9"/>
    </reaction>
</comment>
<dbReference type="InterPro" id="IPR008205">
    <property type="entry name" value="GGGP_HepGP_synthase"/>
</dbReference>
<keyword evidence="3 10" id="KW-0479">Metal-binding</keyword>
<dbReference type="Pfam" id="PF01884">
    <property type="entry name" value="PcrB"/>
    <property type="match status" value="1"/>
</dbReference>
<dbReference type="InterPro" id="IPR039074">
    <property type="entry name" value="GGGP/HepGP_synthase_I"/>
</dbReference>
<dbReference type="InterPro" id="IPR038597">
    <property type="entry name" value="GGGP/HepGP_synthase_sf"/>
</dbReference>
<evidence type="ECO:0000256" key="3">
    <source>
        <dbReference type="ARBA" id="ARBA00022723"/>
    </source>
</evidence>
<comment type="pathway">
    <text evidence="10">Membrane lipid metabolism; glycerophospholipid metabolism.</text>
</comment>
<dbReference type="KEGG" id="hhd:HBHAL_1607"/>
<keyword evidence="6 10" id="KW-0594">Phospholipid biosynthesis</keyword>
<dbReference type="NCBIfam" id="NF003199">
    <property type="entry name" value="PRK04169.1-3"/>
    <property type="match status" value="1"/>
</dbReference>
<dbReference type="PANTHER" id="PTHR40029">
    <property type="match status" value="1"/>
</dbReference>
<comment type="caution">
    <text evidence="10">Lacks conserved residue(s) required for the propagation of feature annotation.</text>
</comment>
<evidence type="ECO:0000313" key="12">
    <source>
        <dbReference type="Proteomes" id="UP000007397"/>
    </source>
</evidence>
<feature type="binding site" evidence="10">
    <location>
        <begin position="158"/>
        <end position="163"/>
    </location>
    <ligand>
        <name>sn-glycerol 1-phosphate</name>
        <dbReference type="ChEBI" id="CHEBI:57685"/>
    </ligand>
</feature>
<comment type="cofactor">
    <cofactor evidence="10">
        <name>Mg(2+)</name>
        <dbReference type="ChEBI" id="CHEBI:18420"/>
    </cofactor>
</comment>
<dbReference type="PANTHER" id="PTHR40029:SF2">
    <property type="entry name" value="HEPTAPRENYLGLYCERYL PHOSPHATE SYNTHASE"/>
    <property type="match status" value="1"/>
</dbReference>
<keyword evidence="2 10" id="KW-0808">Transferase</keyword>
<keyword evidence="4 10" id="KW-0460">Magnesium</keyword>
<organism evidence="11 12">
    <name type="scientific">Halobacillus halophilus (strain ATCC 35676 / DSM 2266 / JCM 20832 / KCTC 3685 / LMG 17431 / NBRC 102448 / NCIMB 2269)</name>
    <name type="common">Sporosarcina halophila</name>
    <dbReference type="NCBI Taxonomy" id="866895"/>
    <lineage>
        <taxon>Bacteria</taxon>
        <taxon>Bacillati</taxon>
        <taxon>Bacillota</taxon>
        <taxon>Bacilli</taxon>
        <taxon>Bacillales</taxon>
        <taxon>Bacillaceae</taxon>
        <taxon>Halobacillus</taxon>
    </lineage>
</organism>
<dbReference type="Gene3D" id="3.20.20.390">
    <property type="entry name" value="FMN-linked oxidoreductases"/>
    <property type="match status" value="1"/>
</dbReference>
<protein>
    <recommendedName>
        <fullName evidence="9 10">Heptaprenylglyceryl phosphate synthase</fullName>
        <shortName evidence="10">HepGP synthase</shortName>
        <ecNumber evidence="9 10">2.5.1.n9</ecNumber>
    </recommendedName>
    <alternativeName>
        <fullName evidence="10">Glycerol-1-phosphate heptaprenyltransferase</fullName>
    </alternativeName>
</protein>
<dbReference type="HOGENOM" id="CLU_095211_0_0_9"/>
<feature type="binding site" evidence="10">
    <location>
        <position position="188"/>
    </location>
    <ligand>
        <name>sn-glycerol 1-phosphate</name>
        <dbReference type="ChEBI" id="CHEBI:57685"/>
    </ligand>
</feature>
<evidence type="ECO:0000256" key="2">
    <source>
        <dbReference type="ARBA" id="ARBA00022679"/>
    </source>
</evidence>
<evidence type="ECO:0000256" key="5">
    <source>
        <dbReference type="ARBA" id="ARBA00023098"/>
    </source>
</evidence>